<evidence type="ECO:0000313" key="1">
    <source>
        <dbReference type="EMBL" id="ABM96830.1"/>
    </source>
</evidence>
<dbReference type="RefSeq" id="WP_011831447.1">
    <property type="nucleotide sequence ID" value="NC_008826.1"/>
</dbReference>
<dbReference type="Proteomes" id="UP000000366">
    <property type="component" value="Plasmid RPME01"/>
</dbReference>
<dbReference type="HOGENOM" id="CLU_2317076_0_0_4"/>
<protein>
    <submittedName>
        <fullName evidence="1">Uncharacterized protein</fullName>
    </submittedName>
</protein>
<proteinExistence type="predicted"/>
<geneLocation type="plasmid" evidence="1 2">
    <name>RPME01</name>
</geneLocation>
<dbReference type="EMBL" id="CP000556">
    <property type="protein sequence ID" value="ABM96830.1"/>
    <property type="molecule type" value="Genomic_DNA"/>
</dbReference>
<evidence type="ECO:0000313" key="2">
    <source>
        <dbReference type="Proteomes" id="UP000000366"/>
    </source>
</evidence>
<dbReference type="AlphaFoldDB" id="A2SMP1"/>
<keyword evidence="1" id="KW-0614">Plasmid</keyword>
<dbReference type="KEGG" id="mpt:Mpe_B0051"/>
<accession>A2SMP1</accession>
<keyword evidence="2" id="KW-1185">Reference proteome</keyword>
<organism evidence="1 2">
    <name type="scientific">Methylibium petroleiphilum (strain ATCC BAA-1232 / LMG 22953 / PM1)</name>
    <dbReference type="NCBI Taxonomy" id="420662"/>
    <lineage>
        <taxon>Bacteria</taxon>
        <taxon>Pseudomonadati</taxon>
        <taxon>Pseudomonadota</taxon>
        <taxon>Betaproteobacteria</taxon>
        <taxon>Burkholderiales</taxon>
        <taxon>Sphaerotilaceae</taxon>
        <taxon>Methylibium</taxon>
    </lineage>
</organism>
<sequence>MLFTAFAMAGAGAHGASAGHVACEKQFKRLSKGAVTAVPEVKDWGDAREYYFAWNADAGQLQTRGGKASGSCIIDRRTGKGFVSMNAQDLGDFVAPAPL</sequence>
<gene>
    <name evidence="1" type="ordered locus">Mpe_B0051</name>
</gene>
<name>A2SMP1_METPP</name>
<reference evidence="1 2" key="1">
    <citation type="journal article" date="2007" name="J. Bacteriol.">
        <title>Whole-genome analysis of the methyl tert-butyl ether-degrading beta-proteobacterium Methylibium petroleiphilum PM1.</title>
        <authorList>
            <person name="Kane S.R."/>
            <person name="Chakicherla A.Y."/>
            <person name="Chain P.S.G."/>
            <person name="Schmidt R."/>
            <person name="Shin M.W."/>
            <person name="Legler T.C."/>
            <person name="Scow K.M."/>
            <person name="Larimer F.W."/>
            <person name="Lucas S.M."/>
            <person name="Richardson P.M."/>
            <person name="Hristova K.R."/>
        </authorList>
    </citation>
    <scope>NUCLEOTIDE SEQUENCE [LARGE SCALE GENOMIC DNA]</scope>
    <source>
        <strain evidence="2">ATCC BAA-1232 / LMG 22953 / PM1</strain>
        <plasmid evidence="1 2">RPME01</plasmid>
    </source>
</reference>